<accession>A0AA49JXR3</accession>
<sequence length="363" mass="38758">MPPVGTDGDPRVLWRVPSGADARPHEPVANADGSMVYFLNSAYRLQKIRATDGHVVWDRSGGVPRQNGASWNLVRSAHVVVAPRVDLYAFDTTSGQPAWTYVDPELDETGYSTIAADSQTVYAASRLGKIHAVAAGSGTARWIVDLKTGEVSVGALRPTLHHSLLLVCSRTLDGPSRGTLWALNTADGSVRWRYDFQPELPGQGSACFGHAASMGDVAIQAQEDGRVFAFELSTGVVRWVAPRVHDVTSGLGDSRYAAAGSGVFVVTSIADRGLVVAYDPVDGREIWRYTENGGSPSPALIADGSVWVDHGYRYASYDAATGRLLWQTPAVFGAPPTVYSGRPVVGADRIFVAGRDGSYALVK</sequence>
<dbReference type="Gene3D" id="2.130.10.10">
    <property type="entry name" value="YVTN repeat-like/Quinoprotein amine dehydrogenase"/>
    <property type="match status" value="1"/>
</dbReference>
<dbReference type="Gene3D" id="2.40.128.630">
    <property type="match status" value="1"/>
</dbReference>
<keyword evidence="5" id="KW-1185">Reference proteome</keyword>
<evidence type="ECO:0000313" key="5">
    <source>
        <dbReference type="Proteomes" id="UP001229955"/>
    </source>
</evidence>
<evidence type="ECO:0000256" key="1">
    <source>
        <dbReference type="SAM" id="MobiDB-lite"/>
    </source>
</evidence>
<dbReference type="PANTHER" id="PTHR34512">
    <property type="entry name" value="CELL SURFACE PROTEIN"/>
    <property type="match status" value="1"/>
</dbReference>
<name>A0AA49JXR3_9BACT</name>
<dbReference type="InterPro" id="IPR015943">
    <property type="entry name" value="WD40/YVTN_repeat-like_dom_sf"/>
</dbReference>
<dbReference type="InterPro" id="IPR011047">
    <property type="entry name" value="Quinoprotein_ADH-like_sf"/>
</dbReference>
<gene>
    <name evidence="3" type="ORF">Strain138_000275</name>
    <name evidence="4" type="ORF">Strain318_000275</name>
</gene>
<evidence type="ECO:0000259" key="2">
    <source>
        <dbReference type="Pfam" id="PF13360"/>
    </source>
</evidence>
<feature type="domain" description="Pyrrolo-quinoline quinone repeat" evidence="2">
    <location>
        <begin position="86"/>
        <end position="241"/>
    </location>
</feature>
<dbReference type="Proteomes" id="UP001229955">
    <property type="component" value="Chromosome"/>
</dbReference>
<dbReference type="RefSeq" id="WP_367886746.1">
    <property type="nucleotide sequence ID" value="NZ_CP130612.1"/>
</dbReference>
<reference evidence="4" key="1">
    <citation type="submission" date="2023-07" db="EMBL/GenBank/DDBJ databases">
        <authorList>
            <person name="Haufschild T."/>
            <person name="Kallscheuer N."/>
            <person name="Hammer J."/>
            <person name="Kohn T."/>
            <person name="Kabuu M."/>
            <person name="Jogler M."/>
            <person name="Wohfarth N."/>
            <person name="Heuer A."/>
            <person name="Rohde M."/>
            <person name="van Teeseling M.C.F."/>
            <person name="Jogler C."/>
        </authorList>
    </citation>
    <scope>NUCLEOTIDE SEQUENCE</scope>
    <source>
        <strain evidence="3">Strain 138</strain>
        <strain evidence="4">Strain 318</strain>
    </source>
</reference>
<dbReference type="EMBL" id="CP130613">
    <property type="protein sequence ID" value="WKW13951.1"/>
    <property type="molecule type" value="Genomic_DNA"/>
</dbReference>
<dbReference type="SMART" id="SM00564">
    <property type="entry name" value="PQQ"/>
    <property type="match status" value="7"/>
</dbReference>
<dbReference type="EMBL" id="CP130612">
    <property type="protein sequence ID" value="WKW11041.1"/>
    <property type="molecule type" value="Genomic_DNA"/>
</dbReference>
<dbReference type="SUPFAM" id="SSF50998">
    <property type="entry name" value="Quinoprotein alcohol dehydrogenase-like"/>
    <property type="match status" value="1"/>
</dbReference>
<dbReference type="KEGG" id="pspc:Strain318_000275"/>
<evidence type="ECO:0000313" key="4">
    <source>
        <dbReference type="EMBL" id="WKW13951.1"/>
    </source>
</evidence>
<dbReference type="InterPro" id="IPR002372">
    <property type="entry name" value="PQQ_rpt_dom"/>
</dbReference>
<dbReference type="Pfam" id="PF13360">
    <property type="entry name" value="PQQ_2"/>
    <property type="match status" value="2"/>
</dbReference>
<proteinExistence type="predicted"/>
<accession>A0AA49JSA1</accession>
<protein>
    <submittedName>
        <fullName evidence="4">PQQ-binding-like beta-propeller repeat protein</fullName>
    </submittedName>
</protein>
<feature type="domain" description="Pyrrolo-quinoline quinone repeat" evidence="2">
    <location>
        <begin position="251"/>
        <end position="357"/>
    </location>
</feature>
<dbReference type="Gene3D" id="2.40.10.480">
    <property type="match status" value="1"/>
</dbReference>
<dbReference type="PANTHER" id="PTHR34512:SF30">
    <property type="entry name" value="OUTER MEMBRANE PROTEIN ASSEMBLY FACTOR BAMB"/>
    <property type="match status" value="1"/>
</dbReference>
<dbReference type="InterPro" id="IPR018391">
    <property type="entry name" value="PQQ_b-propeller_rpt"/>
</dbReference>
<feature type="region of interest" description="Disordered" evidence="1">
    <location>
        <begin position="1"/>
        <end position="27"/>
    </location>
</feature>
<evidence type="ECO:0000313" key="3">
    <source>
        <dbReference type="EMBL" id="WKW11041.1"/>
    </source>
</evidence>
<dbReference type="AlphaFoldDB" id="A0AA49JXR3"/>
<organism evidence="4 5">
    <name type="scientific">Pseudogemmatithrix spongiicola</name>
    <dbReference type="NCBI Taxonomy" id="3062599"/>
    <lineage>
        <taxon>Bacteria</taxon>
        <taxon>Pseudomonadati</taxon>
        <taxon>Gemmatimonadota</taxon>
        <taxon>Gemmatimonadia</taxon>
        <taxon>Gemmatimonadales</taxon>
        <taxon>Gemmatimonadaceae</taxon>
        <taxon>Pseudogemmatithrix</taxon>
    </lineage>
</organism>